<feature type="compositionally biased region" description="Low complexity" evidence="1">
    <location>
        <begin position="44"/>
        <end position="54"/>
    </location>
</feature>
<feature type="region of interest" description="Disordered" evidence="1">
    <location>
        <begin position="1"/>
        <end position="73"/>
    </location>
</feature>
<organism evidence="2 3">
    <name type="scientific">Sorghum bicolor</name>
    <name type="common">Sorghum</name>
    <name type="synonym">Sorghum vulgare</name>
    <dbReference type="NCBI Taxonomy" id="4558"/>
    <lineage>
        <taxon>Eukaryota</taxon>
        <taxon>Viridiplantae</taxon>
        <taxon>Streptophyta</taxon>
        <taxon>Embryophyta</taxon>
        <taxon>Tracheophyta</taxon>
        <taxon>Spermatophyta</taxon>
        <taxon>Magnoliopsida</taxon>
        <taxon>Liliopsida</taxon>
        <taxon>Poales</taxon>
        <taxon>Poaceae</taxon>
        <taxon>PACMAD clade</taxon>
        <taxon>Panicoideae</taxon>
        <taxon>Andropogonodae</taxon>
        <taxon>Andropogoneae</taxon>
        <taxon>Sorghinae</taxon>
        <taxon>Sorghum</taxon>
    </lineage>
</organism>
<gene>
    <name evidence="2" type="ORF">SORBI_3003G032301</name>
</gene>
<dbReference type="Proteomes" id="UP000000768">
    <property type="component" value="Chromosome 3"/>
</dbReference>
<evidence type="ECO:0000313" key="2">
    <source>
        <dbReference type="EMBL" id="OQU86151.1"/>
    </source>
</evidence>
<reference evidence="3" key="3">
    <citation type="journal article" date="2018" name="Plant J.">
        <title>The Sorghum bicolor reference genome: improved assembly, gene annotations, a transcriptome atlas, and signatures of genome organization.</title>
        <authorList>
            <person name="McCormick R.F."/>
            <person name="Truong S.K."/>
            <person name="Sreedasyam A."/>
            <person name="Jenkins J."/>
            <person name="Shu S."/>
            <person name="Sims D."/>
            <person name="Kennedy M."/>
            <person name="Amirebrahimi M."/>
            <person name="Weers B.D."/>
            <person name="McKinley B."/>
            <person name="Mattison A."/>
            <person name="Morishige D.T."/>
            <person name="Grimwood J."/>
            <person name="Schmutz J."/>
            <person name="Mullet J.E."/>
        </authorList>
    </citation>
    <scope>NUCLEOTIDE SEQUENCE [LARGE SCALE GENOMIC DNA]</scope>
    <source>
        <strain evidence="3">cv. BTx623</strain>
    </source>
</reference>
<evidence type="ECO:0000256" key="1">
    <source>
        <dbReference type="SAM" id="MobiDB-lite"/>
    </source>
</evidence>
<reference evidence="2" key="2">
    <citation type="submission" date="2017-02" db="EMBL/GenBank/DDBJ databases">
        <title>WGS assembly of Sorghum bicolor.</title>
        <authorList>
            <person name="Paterson A."/>
            <person name="Mullet J."/>
            <person name="Bowers J."/>
            <person name="Bruggmann R."/>
            <person name="Dubchak I."/>
            <person name="Grimwood J."/>
            <person name="Gundlach H."/>
            <person name="Haberer G."/>
            <person name="Hellsten U."/>
            <person name="Mitros T."/>
            <person name="Poliakov A."/>
            <person name="Schmutz J."/>
            <person name="Spannagl M."/>
            <person name="Tang H."/>
            <person name="Wang X."/>
            <person name="Wicker T."/>
            <person name="Bharti A."/>
            <person name="Chapman J."/>
            <person name="Feltus F."/>
            <person name="Gowik U."/>
            <person name="Grigoriev I."/>
            <person name="Lyons E."/>
            <person name="Maher C."/>
            <person name="Martis M."/>
            <person name="Narechania A."/>
            <person name="Otillar R."/>
            <person name="Penning B."/>
            <person name="Salamov A."/>
            <person name="Wang Y."/>
            <person name="Zhang L."/>
            <person name="Carpita N."/>
            <person name="Freeling M."/>
            <person name="Gingle A."/>
            <person name="Hash C."/>
            <person name="Keller B."/>
            <person name="Klein P."/>
            <person name="Kresovich S."/>
            <person name="Mccann M."/>
            <person name="Ming R."/>
            <person name="Peterson D."/>
            <person name="Rahman M."/>
            <person name="Ware D."/>
            <person name="Westhoff P."/>
            <person name="Mayer K."/>
            <person name="Messing J."/>
            <person name="Sims D."/>
            <person name="Jenkins J."/>
            <person name="Shu S."/>
            <person name="Rokhsar D."/>
        </authorList>
    </citation>
    <scope>NUCLEOTIDE SEQUENCE</scope>
</reference>
<evidence type="ECO:0000313" key="3">
    <source>
        <dbReference type="Proteomes" id="UP000000768"/>
    </source>
</evidence>
<dbReference type="EMBL" id="CM000762">
    <property type="protein sequence ID" value="OQU86151.1"/>
    <property type="molecule type" value="Genomic_DNA"/>
</dbReference>
<reference evidence="2 3" key="1">
    <citation type="journal article" date="2009" name="Nature">
        <title>The Sorghum bicolor genome and the diversification of grasses.</title>
        <authorList>
            <person name="Paterson A.H."/>
            <person name="Bowers J.E."/>
            <person name="Bruggmann R."/>
            <person name="Dubchak I."/>
            <person name="Grimwood J."/>
            <person name="Gundlach H."/>
            <person name="Haberer G."/>
            <person name="Hellsten U."/>
            <person name="Mitros T."/>
            <person name="Poliakov A."/>
            <person name="Schmutz J."/>
            <person name="Spannagl M."/>
            <person name="Tang H."/>
            <person name="Wang X."/>
            <person name="Wicker T."/>
            <person name="Bharti A.K."/>
            <person name="Chapman J."/>
            <person name="Feltus F.A."/>
            <person name="Gowik U."/>
            <person name="Grigoriev I.V."/>
            <person name="Lyons E."/>
            <person name="Maher C.A."/>
            <person name="Martis M."/>
            <person name="Narechania A."/>
            <person name="Otillar R.P."/>
            <person name="Penning B.W."/>
            <person name="Salamov A.A."/>
            <person name="Wang Y."/>
            <person name="Zhang L."/>
            <person name="Carpita N.C."/>
            <person name="Freeling M."/>
            <person name="Gingle A.R."/>
            <person name="Hash C.T."/>
            <person name="Keller B."/>
            <person name="Klein P."/>
            <person name="Kresovich S."/>
            <person name="McCann M.C."/>
            <person name="Ming R."/>
            <person name="Peterson D.G."/>
            <person name="Mehboob-ur-Rahman"/>
            <person name="Ware D."/>
            <person name="Westhoff P."/>
            <person name="Mayer K.F."/>
            <person name="Messing J."/>
            <person name="Rokhsar D.S."/>
        </authorList>
    </citation>
    <scope>NUCLEOTIDE SEQUENCE [LARGE SCALE GENOMIC DNA]</scope>
    <source>
        <strain evidence="3">cv. BTx623</strain>
    </source>
</reference>
<name>A0A1W0VVL6_SORBI</name>
<keyword evidence="3" id="KW-1185">Reference proteome</keyword>
<dbReference type="AlphaFoldDB" id="A0A1W0VVL6"/>
<dbReference type="Gramene" id="OQU86152">
    <property type="protein sequence ID" value="OQU86152"/>
    <property type="gene ID" value="SORBI_3003G032301"/>
</dbReference>
<dbReference type="EMBL" id="CM000762">
    <property type="protein sequence ID" value="OQU86152.1"/>
    <property type="molecule type" value="Genomic_DNA"/>
</dbReference>
<protein>
    <submittedName>
        <fullName evidence="2">Uncharacterized protein</fullName>
    </submittedName>
</protein>
<sequence length="105" mass="11359">MKSLSLQLKRPKGHRLRPANRPSSRKHATLPAISFMPSPCTTVARPRWSPSSPQAAPPPRSSTVCPSRPLPHSLRTLHDVSTTSSMPPPRVRCAASTLPALLRAA</sequence>
<dbReference type="Gramene" id="OQU86151">
    <property type="protein sequence ID" value="OQU86151"/>
    <property type="gene ID" value="SORBI_3003G032301"/>
</dbReference>
<feature type="compositionally biased region" description="Basic residues" evidence="1">
    <location>
        <begin position="9"/>
        <end position="28"/>
    </location>
</feature>
<accession>A0A1W0VVL6</accession>
<dbReference type="InParanoid" id="A0A1W0VVL6"/>
<proteinExistence type="predicted"/>